<name>A0A2K9LLL6_9GAMM</name>
<dbReference type="AlphaFoldDB" id="A0A2K9LLL6"/>
<keyword evidence="3" id="KW-1185">Reference proteome</keyword>
<dbReference type="RefSeq" id="WP_101893701.1">
    <property type="nucleotide sequence ID" value="NZ_CP022684.1"/>
</dbReference>
<gene>
    <name evidence="2" type="ORF">Kalk_08020</name>
</gene>
<dbReference type="EMBL" id="CP022684">
    <property type="protein sequence ID" value="AUM12365.1"/>
    <property type="molecule type" value="Genomic_DNA"/>
</dbReference>
<dbReference type="Proteomes" id="UP000235116">
    <property type="component" value="Chromosome"/>
</dbReference>
<dbReference type="PANTHER" id="PTHR36151:SF3">
    <property type="entry name" value="ER-BOUND OXYGENASE MPAB_MPAB'_RUBBER OXYGENASE CATALYTIC DOMAIN-CONTAINING PROTEIN"/>
    <property type="match status" value="1"/>
</dbReference>
<evidence type="ECO:0000259" key="1">
    <source>
        <dbReference type="Pfam" id="PF09995"/>
    </source>
</evidence>
<accession>A0A2K9LLL6</accession>
<protein>
    <recommendedName>
        <fullName evidence="1">ER-bound oxygenase mpaB/mpaB'/Rubber oxygenase catalytic domain-containing protein</fullName>
    </recommendedName>
</protein>
<evidence type="ECO:0000313" key="3">
    <source>
        <dbReference type="Proteomes" id="UP000235116"/>
    </source>
</evidence>
<dbReference type="KEGG" id="kak:Kalk_08020"/>
<organism evidence="2 3">
    <name type="scientific">Ketobacter alkanivorans</name>
    <dbReference type="NCBI Taxonomy" id="1917421"/>
    <lineage>
        <taxon>Bacteria</taxon>
        <taxon>Pseudomonadati</taxon>
        <taxon>Pseudomonadota</taxon>
        <taxon>Gammaproteobacteria</taxon>
        <taxon>Pseudomonadales</taxon>
        <taxon>Ketobacteraceae</taxon>
        <taxon>Ketobacter</taxon>
    </lineage>
</organism>
<dbReference type="InterPro" id="IPR018713">
    <property type="entry name" value="MPAB/Lcp_cat_dom"/>
</dbReference>
<dbReference type="OrthoDB" id="108890at2"/>
<dbReference type="PANTHER" id="PTHR36151">
    <property type="entry name" value="BLR2777 PROTEIN"/>
    <property type="match status" value="1"/>
</dbReference>
<feature type="domain" description="ER-bound oxygenase mpaB/mpaB'/Rubber oxygenase catalytic" evidence="1">
    <location>
        <begin position="30"/>
        <end position="267"/>
    </location>
</feature>
<dbReference type="GO" id="GO:0016491">
    <property type="term" value="F:oxidoreductase activity"/>
    <property type="evidence" value="ECO:0007669"/>
    <property type="project" value="InterPro"/>
</dbReference>
<dbReference type="Pfam" id="PF09995">
    <property type="entry name" value="MPAB_Lcp_cat"/>
    <property type="match status" value="1"/>
</dbReference>
<proteinExistence type="predicted"/>
<reference evidence="3" key="1">
    <citation type="submission" date="2017-08" db="EMBL/GenBank/DDBJ databases">
        <title>Direct submision.</title>
        <authorList>
            <person name="Kim S.-J."/>
            <person name="Rhee S.-K."/>
        </authorList>
    </citation>
    <scope>NUCLEOTIDE SEQUENCE [LARGE SCALE GENOMIC DNA]</scope>
    <source>
        <strain evidence="3">GI5</strain>
    </source>
</reference>
<evidence type="ECO:0000313" key="2">
    <source>
        <dbReference type="EMBL" id="AUM12365.1"/>
    </source>
</evidence>
<sequence length="322" mass="36683">MAQLKAVKTTGVPRGRVPQGRAPGVGSIMWDTLTDMAALPLMIPIATMQSALPAVGTAVNKYGIYKSDPQGRGRRTNWSMIRFLYDGGDFAHSEASQLRALHANIKGTHEDGSKYYALHPKTFRIVPDTFLDGVIRIRRDLGKPLTAEEEITLYEEYVQLCLLFGIAEKDIEPDMQAFYVYYEALMRNTMTYNETVQYLTGRAIELPARMKQFKSLQPLADAFHRRFVYPTMKLCAIGALHPIYRERFNLPWSDHDKARYKKLCGRLNRYSRMVPRALRYNPIAYLVRLGFHGPGLVTLQELDRIEAKKKERAAAYKKAAGE</sequence>